<dbReference type="VEuPathDB" id="VectorBase:AFUN010203"/>
<evidence type="ECO:0000256" key="2">
    <source>
        <dbReference type="ARBA" id="ARBA00022487"/>
    </source>
</evidence>
<dbReference type="EC" id="3.1.1.-" evidence="6"/>
<dbReference type="AlphaFoldDB" id="A0A182RV93"/>
<dbReference type="Gene3D" id="3.40.50.1820">
    <property type="entry name" value="alpha/beta hydrolase"/>
    <property type="match status" value="1"/>
</dbReference>
<sequence>MFNYRTGIYLTNGMYHPGTTVWPGCHYRHTSNVRGPLIHFLSSFIIPSCPFIALSNGHRHSGLAVREISSPVVSKMLFAEVLRPAVLAVLYLATASSGITVRVQSLGEVIGSETVTARTEQLVYQFFNIPYAEAPTGTRRFKPPVPIASWNVAKDVSEPGRPCPQPGITDQLNPGDITPAIEDCLSLSVFTKNVTAKYPVMVYIHGGSFYLGRAADHPPNYLLERDVTLVAVQYRLGALGFLSTMSANIPGNAAMHDIVMALKWVQDHIGDFGGDPQRVTVFGQSAGAAATSALLYSPLVPPSYFSQVILQSGGSTGAWAIDPNPIDNAKDIARYAGCDIVRPIEDVERCLQELPVLSLIRALDMHSQERMVNQGVYNIGGCGMVIGGPSGFLTEDPFNVMRSGQVRKDVRMMAGATKHDGSFMMTGLYDMLSSMELVNNNQFNQYDLIDTANRVFGIDEHGGALAGYEIETLFTEQELKSGNFSQLMAGLIDIAGTIVIKGPVLRDVQNNARYSDKETYLYSFDYQGEHTRFGYGANTSHYPFRGGAHHSDDNMYLFPYPASVTNLNSADTLMSEIMVDLWTSFAIDGVPKSSKGVPIWPKVNGPTGPYMHINEPFSIGSNFYDEYAVSAHERSAAFTIRQTYSTVMVALSIVLSAVSFIYTLS</sequence>
<keyword evidence="2" id="KW-0719">Serine esterase</keyword>
<dbReference type="InterPro" id="IPR002018">
    <property type="entry name" value="CarbesteraseB"/>
</dbReference>
<evidence type="ECO:0000256" key="7">
    <source>
        <dbReference type="SAM" id="Phobius"/>
    </source>
</evidence>
<reference evidence="9" key="1">
    <citation type="submission" date="2020-05" db="UniProtKB">
        <authorList>
            <consortium name="EnsemblMetazoa"/>
        </authorList>
    </citation>
    <scope>IDENTIFICATION</scope>
    <source>
        <strain evidence="9">FUMOZ</strain>
    </source>
</reference>
<dbReference type="PANTHER" id="PTHR43142:SF12">
    <property type="entry name" value="CARBOXYLESTERASE TYPE B DOMAIN-CONTAINING PROTEIN-RELATED"/>
    <property type="match status" value="1"/>
</dbReference>
<evidence type="ECO:0000256" key="3">
    <source>
        <dbReference type="ARBA" id="ARBA00022801"/>
    </source>
</evidence>
<accession>A0A182RV93</accession>
<dbReference type="PROSITE" id="PS00122">
    <property type="entry name" value="CARBOXYLESTERASE_B_1"/>
    <property type="match status" value="1"/>
</dbReference>
<dbReference type="GO" id="GO:0052689">
    <property type="term" value="F:carboxylic ester hydrolase activity"/>
    <property type="evidence" value="ECO:0007669"/>
    <property type="project" value="UniProtKB-KW"/>
</dbReference>
<protein>
    <recommendedName>
        <fullName evidence="6">Carboxylic ester hydrolase</fullName>
        <ecNumber evidence="6">3.1.1.-</ecNumber>
    </recommendedName>
</protein>
<evidence type="ECO:0000256" key="4">
    <source>
        <dbReference type="ARBA" id="ARBA00023157"/>
    </source>
</evidence>
<comment type="similarity">
    <text evidence="1 6">Belongs to the type-B carboxylesterase/lipase family.</text>
</comment>
<dbReference type="EnsemblMetazoa" id="AFUN010203-RA">
    <property type="protein sequence ID" value="AFUN010203-PA"/>
    <property type="gene ID" value="AFUN010203"/>
</dbReference>
<evidence type="ECO:0000256" key="6">
    <source>
        <dbReference type="RuleBase" id="RU361235"/>
    </source>
</evidence>
<proteinExistence type="inferred from homology"/>
<dbReference type="InterPro" id="IPR019826">
    <property type="entry name" value="Carboxylesterase_B_AS"/>
</dbReference>
<keyword evidence="5" id="KW-0325">Glycoprotein</keyword>
<feature type="domain" description="Carboxylesterase type B" evidence="8">
    <location>
        <begin position="101"/>
        <end position="620"/>
    </location>
</feature>
<dbReference type="PANTHER" id="PTHR43142">
    <property type="entry name" value="CARBOXYLIC ESTER HYDROLASE"/>
    <property type="match status" value="1"/>
</dbReference>
<keyword evidence="7" id="KW-1133">Transmembrane helix</keyword>
<dbReference type="VEuPathDB" id="VectorBase:AFUN2_009017"/>
<feature type="transmembrane region" description="Helical" evidence="7">
    <location>
        <begin position="644"/>
        <end position="664"/>
    </location>
</feature>
<dbReference type="Pfam" id="PF00135">
    <property type="entry name" value="COesterase"/>
    <property type="match status" value="1"/>
</dbReference>
<keyword evidence="3 6" id="KW-0378">Hydrolase</keyword>
<evidence type="ECO:0000259" key="8">
    <source>
        <dbReference type="Pfam" id="PF00135"/>
    </source>
</evidence>
<evidence type="ECO:0000256" key="5">
    <source>
        <dbReference type="ARBA" id="ARBA00023180"/>
    </source>
</evidence>
<evidence type="ECO:0000313" key="9">
    <source>
        <dbReference type="EnsemblMetazoa" id="AFUN010203-PA"/>
    </source>
</evidence>
<keyword evidence="7" id="KW-0812">Transmembrane</keyword>
<keyword evidence="7" id="KW-0472">Membrane</keyword>
<dbReference type="InterPro" id="IPR029058">
    <property type="entry name" value="AB_hydrolase_fold"/>
</dbReference>
<dbReference type="SUPFAM" id="SSF53474">
    <property type="entry name" value="alpha/beta-Hydrolases"/>
    <property type="match status" value="1"/>
</dbReference>
<organism evidence="9">
    <name type="scientific">Anopheles funestus</name>
    <name type="common">African malaria mosquito</name>
    <dbReference type="NCBI Taxonomy" id="62324"/>
    <lineage>
        <taxon>Eukaryota</taxon>
        <taxon>Metazoa</taxon>
        <taxon>Ecdysozoa</taxon>
        <taxon>Arthropoda</taxon>
        <taxon>Hexapoda</taxon>
        <taxon>Insecta</taxon>
        <taxon>Pterygota</taxon>
        <taxon>Neoptera</taxon>
        <taxon>Endopterygota</taxon>
        <taxon>Diptera</taxon>
        <taxon>Nematocera</taxon>
        <taxon>Culicoidea</taxon>
        <taxon>Culicidae</taxon>
        <taxon>Anophelinae</taxon>
        <taxon>Anopheles</taxon>
    </lineage>
</organism>
<evidence type="ECO:0000256" key="1">
    <source>
        <dbReference type="ARBA" id="ARBA00005964"/>
    </source>
</evidence>
<keyword evidence="4" id="KW-1015">Disulfide bond</keyword>
<name>A0A182RV93_ANOFN</name>
<dbReference type="STRING" id="62324.A0A182RV93"/>